<accession>S8E2I3</accession>
<evidence type="ECO:0000256" key="1">
    <source>
        <dbReference type="SAM" id="MobiDB-lite"/>
    </source>
</evidence>
<sequence>DQGNVGDPQLPAIALGSGELLDEIITRSRGEIRRSRSPRPSSTTTPSPRQEMRAMYSPRLDEIRSERSPRFGRFGLQTPSPRSPLGGGETSRGPSDR</sequence>
<feature type="compositionally biased region" description="Low complexity" evidence="1">
    <location>
        <begin position="38"/>
        <end position="49"/>
    </location>
</feature>
<proteinExistence type="predicted"/>
<dbReference type="EMBL" id="AUSU01003667">
    <property type="protein sequence ID" value="EPS66472.1"/>
    <property type="molecule type" value="Genomic_DNA"/>
</dbReference>
<protein>
    <submittedName>
        <fullName evidence="2">Uncharacterized protein</fullName>
    </submittedName>
</protein>
<gene>
    <name evidence="2" type="ORF">M569_08305</name>
</gene>
<reference evidence="2 3" key="1">
    <citation type="journal article" date="2013" name="BMC Genomics">
        <title>The miniature genome of a carnivorous plant Genlisea aurea contains a low number of genes and short non-coding sequences.</title>
        <authorList>
            <person name="Leushkin E.V."/>
            <person name="Sutormin R.A."/>
            <person name="Nabieva E.R."/>
            <person name="Penin A.A."/>
            <person name="Kondrashov A.S."/>
            <person name="Logacheva M.D."/>
        </authorList>
    </citation>
    <scope>NUCLEOTIDE SEQUENCE [LARGE SCALE GENOMIC DNA]</scope>
</reference>
<name>S8E2I3_9LAMI</name>
<keyword evidence="3" id="KW-1185">Reference proteome</keyword>
<dbReference type="AlphaFoldDB" id="S8E2I3"/>
<feature type="region of interest" description="Disordered" evidence="1">
    <location>
        <begin position="25"/>
        <end position="97"/>
    </location>
</feature>
<feature type="compositionally biased region" description="Basic and acidic residues" evidence="1">
    <location>
        <begin position="59"/>
        <end position="69"/>
    </location>
</feature>
<comment type="caution">
    <text evidence="2">The sequence shown here is derived from an EMBL/GenBank/DDBJ whole genome shotgun (WGS) entry which is preliminary data.</text>
</comment>
<feature type="non-terminal residue" evidence="2">
    <location>
        <position position="1"/>
    </location>
</feature>
<dbReference type="Proteomes" id="UP000015453">
    <property type="component" value="Unassembled WGS sequence"/>
</dbReference>
<feature type="compositionally biased region" description="Basic and acidic residues" evidence="1">
    <location>
        <begin position="25"/>
        <end position="34"/>
    </location>
</feature>
<evidence type="ECO:0000313" key="2">
    <source>
        <dbReference type="EMBL" id="EPS66472.1"/>
    </source>
</evidence>
<organism evidence="2 3">
    <name type="scientific">Genlisea aurea</name>
    <dbReference type="NCBI Taxonomy" id="192259"/>
    <lineage>
        <taxon>Eukaryota</taxon>
        <taxon>Viridiplantae</taxon>
        <taxon>Streptophyta</taxon>
        <taxon>Embryophyta</taxon>
        <taxon>Tracheophyta</taxon>
        <taxon>Spermatophyta</taxon>
        <taxon>Magnoliopsida</taxon>
        <taxon>eudicotyledons</taxon>
        <taxon>Gunneridae</taxon>
        <taxon>Pentapetalae</taxon>
        <taxon>asterids</taxon>
        <taxon>lamiids</taxon>
        <taxon>Lamiales</taxon>
        <taxon>Lentibulariaceae</taxon>
        <taxon>Genlisea</taxon>
    </lineage>
</organism>
<evidence type="ECO:0000313" key="3">
    <source>
        <dbReference type="Proteomes" id="UP000015453"/>
    </source>
</evidence>